<feature type="compositionally biased region" description="Low complexity" evidence="1">
    <location>
        <begin position="327"/>
        <end position="338"/>
    </location>
</feature>
<feature type="region of interest" description="Disordered" evidence="1">
    <location>
        <begin position="939"/>
        <end position="961"/>
    </location>
</feature>
<protein>
    <submittedName>
        <fullName evidence="4">Protein phosphatase 1 regulatory subunit 26</fullName>
    </submittedName>
</protein>
<feature type="domain" description="Protein phosphatase 1 regulatory subunit 26 N-terminal" evidence="2">
    <location>
        <begin position="1"/>
        <end position="836"/>
    </location>
</feature>
<dbReference type="RefSeq" id="XP_008071978.1">
    <property type="nucleotide sequence ID" value="XM_008073787.2"/>
</dbReference>
<feature type="region of interest" description="Disordered" evidence="1">
    <location>
        <begin position="690"/>
        <end position="709"/>
    </location>
</feature>
<feature type="compositionally biased region" description="Polar residues" evidence="1">
    <location>
        <begin position="631"/>
        <end position="653"/>
    </location>
</feature>
<feature type="compositionally biased region" description="Basic and acidic residues" evidence="1">
    <location>
        <begin position="235"/>
        <end position="249"/>
    </location>
</feature>
<feature type="compositionally biased region" description="Acidic residues" evidence="1">
    <location>
        <begin position="121"/>
        <end position="137"/>
    </location>
</feature>
<evidence type="ECO:0000313" key="4">
    <source>
        <dbReference type="RefSeq" id="XP_008071978.1"/>
    </source>
</evidence>
<feature type="compositionally biased region" description="Basic and acidic residues" evidence="1">
    <location>
        <begin position="654"/>
        <end position="673"/>
    </location>
</feature>
<feature type="compositionally biased region" description="Polar residues" evidence="1">
    <location>
        <begin position="836"/>
        <end position="846"/>
    </location>
</feature>
<feature type="compositionally biased region" description="Basic and acidic residues" evidence="1">
    <location>
        <begin position="1139"/>
        <end position="1148"/>
    </location>
</feature>
<dbReference type="KEGG" id="csyr:103276382"/>
<proteinExistence type="predicted"/>
<accession>A0A1U7UT92</accession>
<dbReference type="InterPro" id="IPR031474">
    <property type="entry name" value="PPP1R26_N"/>
</dbReference>
<dbReference type="PANTHER" id="PTHR15724">
    <property type="entry name" value="PROTEIN PHOSPHATASE 1 REGULATORY SUBUNIT 26"/>
    <property type="match status" value="1"/>
</dbReference>
<dbReference type="AlphaFoldDB" id="A0A1U7UT92"/>
<dbReference type="GO" id="GO:0004864">
    <property type="term" value="F:protein phosphatase inhibitor activity"/>
    <property type="evidence" value="ECO:0007669"/>
    <property type="project" value="InterPro"/>
</dbReference>
<feature type="region of interest" description="Disordered" evidence="1">
    <location>
        <begin position="833"/>
        <end position="885"/>
    </location>
</feature>
<feature type="compositionally biased region" description="Basic and acidic residues" evidence="1">
    <location>
        <begin position="597"/>
        <end position="611"/>
    </location>
</feature>
<feature type="compositionally biased region" description="Basic and acidic residues" evidence="1">
    <location>
        <begin position="373"/>
        <end position="395"/>
    </location>
</feature>
<evidence type="ECO:0000256" key="1">
    <source>
        <dbReference type="SAM" id="MobiDB-lite"/>
    </source>
</evidence>
<name>A0A1U7UT92_CARSF</name>
<feature type="compositionally biased region" description="Polar residues" evidence="1">
    <location>
        <begin position="398"/>
        <end position="410"/>
    </location>
</feature>
<dbReference type="InterPro" id="IPR026130">
    <property type="entry name" value="PPP1R26"/>
</dbReference>
<feature type="compositionally biased region" description="Low complexity" evidence="1">
    <location>
        <begin position="803"/>
        <end position="815"/>
    </location>
</feature>
<feature type="region of interest" description="Disordered" evidence="1">
    <location>
        <begin position="741"/>
        <end position="819"/>
    </location>
</feature>
<feature type="region of interest" description="Disordered" evidence="1">
    <location>
        <begin position="540"/>
        <end position="682"/>
    </location>
</feature>
<dbReference type="Pfam" id="PF15740">
    <property type="entry name" value="PPP1R26_N"/>
    <property type="match status" value="1"/>
</dbReference>
<feature type="region of interest" description="Disordered" evidence="1">
    <location>
        <begin position="486"/>
        <end position="521"/>
    </location>
</feature>
<organism evidence="3 4">
    <name type="scientific">Carlito syrichta</name>
    <name type="common">Philippine tarsier</name>
    <name type="synonym">Tarsius syrichta</name>
    <dbReference type="NCBI Taxonomy" id="1868482"/>
    <lineage>
        <taxon>Eukaryota</taxon>
        <taxon>Metazoa</taxon>
        <taxon>Chordata</taxon>
        <taxon>Craniata</taxon>
        <taxon>Vertebrata</taxon>
        <taxon>Euteleostomi</taxon>
        <taxon>Mammalia</taxon>
        <taxon>Eutheria</taxon>
        <taxon>Euarchontoglires</taxon>
        <taxon>Primates</taxon>
        <taxon>Haplorrhini</taxon>
        <taxon>Tarsiiformes</taxon>
        <taxon>Tarsiidae</taxon>
        <taxon>Carlito</taxon>
    </lineage>
</organism>
<evidence type="ECO:0000259" key="2">
    <source>
        <dbReference type="Pfam" id="PF15740"/>
    </source>
</evidence>
<dbReference type="CTD" id="9858"/>
<feature type="compositionally biased region" description="Basic residues" evidence="1">
    <location>
        <begin position="691"/>
        <end position="709"/>
    </location>
</feature>
<sequence length="1184" mass="125574">MFLMNAPPVAALQSKWEAFGPPGTFRFPRCFSESQEGVERAAVSAKVQMLISTLQRDRAALGTSEAPAKQRSQRAERCHDAQPPASPTVPGEQPVFAACSLAASSDPTEQEEASDVGPLELDSDSDDSVDRDIEEAIQEYLKAKSSTQQPVAGGTQPGGAAGMGSRCQLEPLHSGAPATLCPQSLVPVSSGDPGGQAGVSEALGSASPVSVSSDDSFEQSIRAEIEQFLSKKRQHETQRCDGPADKQVELGENSARSPLRTPREPAMRAAPPQGLSGACREFVFRKPPRLAKANIQPRSLRSRVTAEPETVGSTRPATPCRPTEAAQSRGQVRRSVGGARRGRRVRSAALAPRASDSSSDDGIEEAIQLYQWEKTRKEANEDPPPRAQPQEEKGPDAPTNSMSSSVNSALPETHRRTPSRRKPAASRAEEPVPGDLDTDPPSRAPPPTSAASRSEFTDRATCRADTSAELMCAEAILDISKTILPAPVEGSNTAPPPSPHTPNVPLRSDGDSSSVDSDDSIEQEIRTFLALKAQSGSLLARAEGHPQVTQGLLSPPGPDGQPNSPKAPLSKVPDVQMSCRRKRRGGGQALRPATPKKMKEVEREGGQDADHSQGQAEPSRDGQDPPGQGRTGQAQGRDSEAQTLGDTHVSQGHSKADEARGEDEKGSSEDKSSSLDSDEDLDTAIKDLLRSKRKLRKRGRDPRAACRKKVRFSTTETRFLDRLGSFRRDWKASSPQVLRSCLSKPRRDNPGSPALRPLSVSVSATERTKPEGTICRDTTPAFRLRRDACRGDPFPSDGQGLAPSPSSVDSDTSSVDSDDSIELEIRKFLAEKAKESVSSLESQTNGPGPEAPCRREPAPSPGICTRSQRARGPPQLAEGPRGTERAGVQGAFGLFGLGGKGLPATALAQGDLAPPRSSVGSVPARGGSVSRRHIYVHKDQGPRGAEPATTNGALSQLPGHARAGPEVGATFHMGCGSRGFLASTLGAERDCGAQTNHALPWSDFAHQSRLPGPWVLDTEGRDAAWRGSLGGERGKGTPPGGLPFSSFSPLLSTQLFHFGKTVSWGSKQTGLFSPHLGLPLQGPSFSAFREAQAGPSPVFGGPHRLVKKDIGPWPGRRVQAGHSLCDGQNSGSEEEVLDLRYRHRGIDRDDPDPEALGSDASDLSDTSVEDGGGSSVLKGKVLQL</sequence>
<evidence type="ECO:0000313" key="3">
    <source>
        <dbReference type="Proteomes" id="UP000189704"/>
    </source>
</evidence>
<dbReference type="GeneID" id="103276382"/>
<feature type="region of interest" description="Disordered" evidence="1">
    <location>
        <begin position="287"/>
        <end position="461"/>
    </location>
</feature>
<feature type="region of interest" description="Disordered" evidence="1">
    <location>
        <begin position="57"/>
        <end position="274"/>
    </location>
</feature>
<feature type="region of interest" description="Disordered" evidence="1">
    <location>
        <begin position="1139"/>
        <end position="1184"/>
    </location>
</feature>
<keyword evidence="3" id="KW-1185">Reference proteome</keyword>
<dbReference type="OrthoDB" id="9939953at2759"/>
<reference evidence="4" key="1">
    <citation type="submission" date="2025-08" db="UniProtKB">
        <authorList>
            <consortium name="RefSeq"/>
        </authorList>
    </citation>
    <scope>IDENTIFICATION</scope>
</reference>
<dbReference type="Proteomes" id="UP000189704">
    <property type="component" value="Unplaced"/>
</dbReference>
<feature type="compositionally biased region" description="Low complexity" evidence="1">
    <location>
        <begin position="205"/>
        <end position="214"/>
    </location>
</feature>
<gene>
    <name evidence="4" type="primary">PPP1R26</name>
</gene>
<dbReference type="PANTHER" id="PTHR15724:SF0">
    <property type="entry name" value="PROTEIN PHOSPHATASE 1 REGULATORY SUBUNIT 26"/>
    <property type="match status" value="1"/>
</dbReference>